<protein>
    <submittedName>
        <fullName evidence="1">Uncharacterized protein</fullName>
    </submittedName>
</protein>
<dbReference type="Proteomes" id="UP001164746">
    <property type="component" value="Chromosome 9"/>
</dbReference>
<organism evidence="1 2">
    <name type="scientific">Mya arenaria</name>
    <name type="common">Soft-shell clam</name>
    <dbReference type="NCBI Taxonomy" id="6604"/>
    <lineage>
        <taxon>Eukaryota</taxon>
        <taxon>Metazoa</taxon>
        <taxon>Spiralia</taxon>
        <taxon>Lophotrochozoa</taxon>
        <taxon>Mollusca</taxon>
        <taxon>Bivalvia</taxon>
        <taxon>Autobranchia</taxon>
        <taxon>Heteroconchia</taxon>
        <taxon>Euheterodonta</taxon>
        <taxon>Imparidentia</taxon>
        <taxon>Neoheterodontei</taxon>
        <taxon>Myida</taxon>
        <taxon>Myoidea</taxon>
        <taxon>Myidae</taxon>
        <taxon>Mya</taxon>
    </lineage>
</organism>
<reference evidence="1" key="1">
    <citation type="submission" date="2022-11" db="EMBL/GenBank/DDBJ databases">
        <title>Centuries of genome instability and evolution in soft-shell clam transmissible cancer (bioRxiv).</title>
        <authorList>
            <person name="Hart S.F.M."/>
            <person name="Yonemitsu M.A."/>
            <person name="Giersch R.M."/>
            <person name="Beal B.F."/>
            <person name="Arriagada G."/>
            <person name="Davis B.W."/>
            <person name="Ostrander E.A."/>
            <person name="Goff S.P."/>
            <person name="Metzger M.J."/>
        </authorList>
    </citation>
    <scope>NUCLEOTIDE SEQUENCE</scope>
    <source>
        <strain evidence="1">MELC-2E11</strain>
        <tissue evidence="1">Siphon/mantle</tissue>
    </source>
</reference>
<keyword evidence="2" id="KW-1185">Reference proteome</keyword>
<evidence type="ECO:0000313" key="1">
    <source>
        <dbReference type="EMBL" id="WAR15269.1"/>
    </source>
</evidence>
<feature type="non-terminal residue" evidence="1">
    <location>
        <position position="126"/>
    </location>
</feature>
<proteinExistence type="predicted"/>
<accession>A0ABY7F1P4</accession>
<dbReference type="EMBL" id="CP111020">
    <property type="protein sequence ID" value="WAR15269.1"/>
    <property type="molecule type" value="Genomic_DNA"/>
</dbReference>
<gene>
    <name evidence="1" type="ORF">MAR_005374</name>
</gene>
<evidence type="ECO:0000313" key="2">
    <source>
        <dbReference type="Proteomes" id="UP001164746"/>
    </source>
</evidence>
<sequence length="126" mass="14617">MAHTGECQNHLQPPTIDDDVYSNAKKIPWYNVLTSPEVKSTTKFFLMTEDLARIWDVDSFGIAREENSEADSISYLIDYQRNCLTFSDCRYTARLSWGKDHEPLPTNLQITKKRTESTIRRLSKDP</sequence>
<name>A0ABY7F1P4_MYAAR</name>